<dbReference type="PANTHER" id="PTHR30015">
    <property type="entry name" value="MRR RESTRICTION SYSTEM PROTEIN"/>
    <property type="match status" value="1"/>
</dbReference>
<proteinExistence type="predicted"/>
<dbReference type="AlphaFoldDB" id="A0A6I0F4S8"/>
<dbReference type="SUPFAM" id="SSF52980">
    <property type="entry name" value="Restriction endonuclease-like"/>
    <property type="match status" value="2"/>
</dbReference>
<dbReference type="GO" id="GO:0003677">
    <property type="term" value="F:DNA binding"/>
    <property type="evidence" value="ECO:0007669"/>
    <property type="project" value="InterPro"/>
</dbReference>
<keyword evidence="2" id="KW-0540">Nuclease</keyword>
<evidence type="ECO:0000259" key="1">
    <source>
        <dbReference type="Pfam" id="PF04471"/>
    </source>
</evidence>
<reference evidence="2 3" key="1">
    <citation type="submission" date="2019-10" db="EMBL/GenBank/DDBJ databases">
        <title>Alkaliphilus serpentinus sp. nov. and Alkaliphilus pronyensis sp. nov., two novel anaerobic alkaliphilic species isolated from the serpentinized-hosted hydrothermal field of the Prony Bay (New Caledonia).</title>
        <authorList>
            <person name="Postec A."/>
        </authorList>
    </citation>
    <scope>NUCLEOTIDE SEQUENCE [LARGE SCALE GENOMIC DNA]</scope>
    <source>
        <strain evidence="2 3">LacV</strain>
    </source>
</reference>
<organism evidence="2 3">
    <name type="scientific">Alkaliphilus pronyensis</name>
    <dbReference type="NCBI Taxonomy" id="1482732"/>
    <lineage>
        <taxon>Bacteria</taxon>
        <taxon>Bacillati</taxon>
        <taxon>Bacillota</taxon>
        <taxon>Clostridia</taxon>
        <taxon>Peptostreptococcales</taxon>
        <taxon>Natronincolaceae</taxon>
        <taxon>Alkaliphilus</taxon>
    </lineage>
</organism>
<feature type="domain" description="Restriction endonuclease type IV Mrr" evidence="1">
    <location>
        <begin position="47"/>
        <end position="152"/>
    </location>
</feature>
<dbReference type="InterPro" id="IPR011335">
    <property type="entry name" value="Restrct_endonuc-II-like"/>
</dbReference>
<dbReference type="RefSeq" id="WP_151859912.1">
    <property type="nucleotide sequence ID" value="NZ_WBZC01000006.1"/>
</dbReference>
<dbReference type="PANTHER" id="PTHR30015:SF7">
    <property type="entry name" value="TYPE IV METHYL-DIRECTED RESTRICTION ENZYME ECOKMRR"/>
    <property type="match status" value="1"/>
</dbReference>
<dbReference type="GO" id="GO:0009307">
    <property type="term" value="P:DNA restriction-modification system"/>
    <property type="evidence" value="ECO:0007669"/>
    <property type="project" value="InterPro"/>
</dbReference>
<dbReference type="Pfam" id="PF04471">
    <property type="entry name" value="Mrr_cat"/>
    <property type="match status" value="2"/>
</dbReference>
<dbReference type="Gene3D" id="3.40.1350.10">
    <property type="match status" value="2"/>
</dbReference>
<keyword evidence="2" id="KW-0255">Endonuclease</keyword>
<keyword evidence="2" id="KW-0378">Hydrolase</keyword>
<keyword evidence="3" id="KW-1185">Reference proteome</keyword>
<comment type="caution">
    <text evidence="2">The sequence shown here is derived from an EMBL/GenBank/DDBJ whole genome shotgun (WGS) entry which is preliminary data.</text>
</comment>
<protein>
    <submittedName>
        <fullName evidence="2">Restriction endonuclease</fullName>
    </submittedName>
</protein>
<dbReference type="InterPro" id="IPR052906">
    <property type="entry name" value="Type_IV_Methyl-Rstrct_Enzyme"/>
</dbReference>
<sequence>MLLESKKLKVGEIMSVNKLDDIDSRIKTYLNESINLSPYSAEKKIGNILSDLLEIDGYELSQSSAHSDKGFDFVAKSKNPTNEDDIGIEYKHYISSVGANVINKLVGTSRIRGFSRCILLTNSNFTATARSMVLEKKPIKVDLMDISDLLHWSQRIRNRFETESDSKDIEVLIYNLSTKFAKIIANNPDQLYKLEWRDIERMMAAIFDGLGFDVTLTPSSKDGGKDLILECLVENKYKSYIVEIKHWKAGSRVGYKAIKDFINVVVNEKRESGLYLSTSGYCSNAFESLTEVERKLVNYGGKDKIISLCKSYDKISSGIWTRRNDLNELLLESTI</sequence>
<feature type="domain" description="Restriction endonuclease type IV Mrr" evidence="1">
    <location>
        <begin position="192"/>
        <end position="291"/>
    </location>
</feature>
<name>A0A6I0F4S8_9FIRM</name>
<evidence type="ECO:0000313" key="3">
    <source>
        <dbReference type="Proteomes" id="UP000432715"/>
    </source>
</evidence>
<gene>
    <name evidence="2" type="ORF">F8154_01975</name>
</gene>
<dbReference type="OrthoDB" id="1426324at2"/>
<evidence type="ECO:0000313" key="2">
    <source>
        <dbReference type="EMBL" id="KAB3537891.1"/>
    </source>
</evidence>
<dbReference type="Proteomes" id="UP000432715">
    <property type="component" value="Unassembled WGS sequence"/>
</dbReference>
<dbReference type="EMBL" id="WBZC01000006">
    <property type="protein sequence ID" value="KAB3537891.1"/>
    <property type="molecule type" value="Genomic_DNA"/>
</dbReference>
<dbReference type="InterPro" id="IPR011856">
    <property type="entry name" value="tRNA_endonuc-like_dom_sf"/>
</dbReference>
<accession>A0A6I0F4S8</accession>
<dbReference type="InterPro" id="IPR007560">
    <property type="entry name" value="Restrct_endonuc_IV_Mrr"/>
</dbReference>
<dbReference type="GO" id="GO:0015666">
    <property type="term" value="F:restriction endodeoxyribonuclease activity"/>
    <property type="evidence" value="ECO:0007669"/>
    <property type="project" value="TreeGrafter"/>
</dbReference>